<evidence type="ECO:0000313" key="1">
    <source>
        <dbReference type="EMBL" id="MED6171521.1"/>
    </source>
</evidence>
<protein>
    <submittedName>
        <fullName evidence="1">Uncharacterized protein</fullName>
    </submittedName>
</protein>
<dbReference type="PANTHER" id="PTHR48040:SF35">
    <property type="entry name" value="ABC TRANSPORTER G FAMILY MEMBER 39-LIKE"/>
    <property type="match status" value="1"/>
</dbReference>
<proteinExistence type="predicted"/>
<comment type="caution">
    <text evidence="1">The sequence shown here is derived from an EMBL/GenBank/DDBJ whole genome shotgun (WGS) entry which is preliminary data.</text>
</comment>
<sequence length="103" mass="12303">MTVRETLAFSARCQGVGHNYEMLSELLRREKEANIKPDPDVDAYMKVRTIEHNKIIKHKKVLQHIHYILYMHYFITYDLIKALQAAALERQKLVWSLTIFLRF</sequence>
<evidence type="ECO:0000313" key="2">
    <source>
        <dbReference type="Proteomes" id="UP001341840"/>
    </source>
</evidence>
<dbReference type="PANTHER" id="PTHR48040">
    <property type="entry name" value="PLEIOTROPIC DRUG RESISTANCE PROTEIN 1-LIKE ISOFORM X1"/>
    <property type="match status" value="1"/>
</dbReference>
<dbReference type="EMBL" id="JASCZI010151263">
    <property type="protein sequence ID" value="MED6171521.1"/>
    <property type="molecule type" value="Genomic_DNA"/>
</dbReference>
<name>A0ABU6VGT2_9FABA</name>
<gene>
    <name evidence="1" type="ORF">PIB30_041331</name>
</gene>
<keyword evidence="2" id="KW-1185">Reference proteome</keyword>
<reference evidence="1 2" key="1">
    <citation type="journal article" date="2023" name="Plants (Basel)">
        <title>Bridging the Gap: Combining Genomics and Transcriptomics Approaches to Understand Stylosanthes scabra, an Orphan Legume from the Brazilian Caatinga.</title>
        <authorList>
            <person name="Ferreira-Neto J.R.C."/>
            <person name="da Silva M.D."/>
            <person name="Binneck E."/>
            <person name="de Melo N.F."/>
            <person name="da Silva R.H."/>
            <person name="de Melo A.L.T.M."/>
            <person name="Pandolfi V."/>
            <person name="Bustamante F.O."/>
            <person name="Brasileiro-Vidal A.C."/>
            <person name="Benko-Iseppon A.M."/>
        </authorList>
    </citation>
    <scope>NUCLEOTIDE SEQUENCE [LARGE SCALE GENOMIC DNA]</scope>
    <source>
        <tissue evidence="1">Leaves</tissue>
    </source>
</reference>
<dbReference type="Proteomes" id="UP001341840">
    <property type="component" value="Unassembled WGS sequence"/>
</dbReference>
<organism evidence="1 2">
    <name type="scientific">Stylosanthes scabra</name>
    <dbReference type="NCBI Taxonomy" id="79078"/>
    <lineage>
        <taxon>Eukaryota</taxon>
        <taxon>Viridiplantae</taxon>
        <taxon>Streptophyta</taxon>
        <taxon>Embryophyta</taxon>
        <taxon>Tracheophyta</taxon>
        <taxon>Spermatophyta</taxon>
        <taxon>Magnoliopsida</taxon>
        <taxon>eudicotyledons</taxon>
        <taxon>Gunneridae</taxon>
        <taxon>Pentapetalae</taxon>
        <taxon>rosids</taxon>
        <taxon>fabids</taxon>
        <taxon>Fabales</taxon>
        <taxon>Fabaceae</taxon>
        <taxon>Papilionoideae</taxon>
        <taxon>50 kb inversion clade</taxon>
        <taxon>dalbergioids sensu lato</taxon>
        <taxon>Dalbergieae</taxon>
        <taxon>Pterocarpus clade</taxon>
        <taxon>Stylosanthes</taxon>
    </lineage>
</organism>
<accession>A0ABU6VGT2</accession>